<protein>
    <submittedName>
        <fullName evidence="3">Esterase/lipase</fullName>
    </submittedName>
</protein>
<dbReference type="Pfam" id="PF07859">
    <property type="entry name" value="Abhydrolase_3"/>
    <property type="match status" value="1"/>
</dbReference>
<feature type="domain" description="Alpha/beta hydrolase fold-3" evidence="2">
    <location>
        <begin position="121"/>
        <end position="329"/>
    </location>
</feature>
<accession>R0E8D4</accession>
<sequence length="355" mass="37304" precursor="true">MLRVGEANLAVSRRDLHAMMLGAAVAAGATPSLAGVSPSGEDLLANVDPELRDAARALLAKPQPNWTVPQLLALRAHLPPPPKPLASPAVERRVVPGAPGGPDVPVQIIGAVSSAKPRPALLHIHGGGFILGRPEDATPVCQTIAAELDCLVVNVDYRLSPETPFPGPVEDCYAALAWLHRNAEALGVDRDRIAVMGESAGGGLAAMVAIAARDRREVKLRYQVLIYPMLDDRTGSTRRVPSSIGRIGWNEAGNRFGWSCFLGAPAGKGQPPRGASPARVADLSGLAPAFIGVGGIDLFVEEDLEYARRLVLAGVPTQFQLTPGAYHGFDFVAPQARPSKAFTAAWMSGLRAAFA</sequence>
<dbReference type="EMBL" id="APMP01000013">
    <property type="protein sequence ID" value="ENZ81728.1"/>
    <property type="molecule type" value="Genomic_DNA"/>
</dbReference>
<dbReference type="InterPro" id="IPR029058">
    <property type="entry name" value="AB_hydrolase_fold"/>
</dbReference>
<dbReference type="AlphaFoldDB" id="R0E8D4"/>
<comment type="caution">
    <text evidence="3">The sequence shown here is derived from an EMBL/GenBank/DDBJ whole genome shotgun (WGS) entry which is preliminary data.</text>
</comment>
<proteinExistence type="predicted"/>
<dbReference type="Proteomes" id="UP000013063">
    <property type="component" value="Unassembled WGS sequence"/>
</dbReference>
<keyword evidence="1" id="KW-0378">Hydrolase</keyword>
<evidence type="ECO:0000313" key="4">
    <source>
        <dbReference type="Proteomes" id="UP000013063"/>
    </source>
</evidence>
<dbReference type="InterPro" id="IPR050300">
    <property type="entry name" value="GDXG_lipolytic_enzyme"/>
</dbReference>
<dbReference type="PATRIC" id="fig|1292034.3.peg.2310"/>
<evidence type="ECO:0000259" key="2">
    <source>
        <dbReference type="Pfam" id="PF07859"/>
    </source>
</evidence>
<organism evidence="3 4">
    <name type="scientific">Caulobacter vibrioides OR37</name>
    <dbReference type="NCBI Taxonomy" id="1292034"/>
    <lineage>
        <taxon>Bacteria</taxon>
        <taxon>Pseudomonadati</taxon>
        <taxon>Pseudomonadota</taxon>
        <taxon>Alphaproteobacteria</taxon>
        <taxon>Caulobacterales</taxon>
        <taxon>Caulobacteraceae</taxon>
        <taxon>Caulobacter</taxon>
    </lineage>
</organism>
<dbReference type="STRING" id="1292034.OR37_02325"/>
<keyword evidence="4" id="KW-1185">Reference proteome</keyword>
<gene>
    <name evidence="3" type="ORF">OR37_02325</name>
</gene>
<dbReference type="Gene3D" id="3.40.50.1820">
    <property type="entry name" value="alpha/beta hydrolase"/>
    <property type="match status" value="1"/>
</dbReference>
<dbReference type="eggNOG" id="COG0657">
    <property type="taxonomic scope" value="Bacteria"/>
</dbReference>
<reference evidence="3 4" key="1">
    <citation type="journal article" date="2013" name="Genome Announc.">
        <title>Draft Genome Sequence for Caulobacter sp. Strain OR37, a Bacterium Tolerant to Heavy Metals.</title>
        <authorList>
            <person name="Utturkar S.M."/>
            <person name="Bollmann A."/>
            <person name="Brzoska R.M."/>
            <person name="Klingeman D.M."/>
            <person name="Epstein S.E."/>
            <person name="Palumbo A.V."/>
            <person name="Brown S.D."/>
        </authorList>
    </citation>
    <scope>NUCLEOTIDE SEQUENCE [LARGE SCALE GENOMIC DNA]</scope>
    <source>
        <strain evidence="3 4">OR37</strain>
    </source>
</reference>
<name>R0E8D4_CAUVI</name>
<evidence type="ECO:0000256" key="1">
    <source>
        <dbReference type="ARBA" id="ARBA00022801"/>
    </source>
</evidence>
<evidence type="ECO:0000313" key="3">
    <source>
        <dbReference type="EMBL" id="ENZ81728.1"/>
    </source>
</evidence>
<dbReference type="InterPro" id="IPR013094">
    <property type="entry name" value="AB_hydrolase_3"/>
</dbReference>
<dbReference type="PANTHER" id="PTHR48081">
    <property type="entry name" value="AB HYDROLASE SUPERFAMILY PROTEIN C4A8.06C"/>
    <property type="match status" value="1"/>
</dbReference>
<dbReference type="SUPFAM" id="SSF53474">
    <property type="entry name" value="alpha/beta-Hydrolases"/>
    <property type="match status" value="1"/>
</dbReference>
<dbReference type="GO" id="GO:0016787">
    <property type="term" value="F:hydrolase activity"/>
    <property type="evidence" value="ECO:0007669"/>
    <property type="project" value="UniProtKB-KW"/>
</dbReference>
<dbReference type="PANTHER" id="PTHR48081:SF8">
    <property type="entry name" value="ALPHA_BETA HYDROLASE FOLD-3 DOMAIN-CONTAINING PROTEIN-RELATED"/>
    <property type="match status" value="1"/>
</dbReference>